<protein>
    <submittedName>
        <fullName evidence="3">Uncharacterized protein</fullName>
    </submittedName>
</protein>
<keyword evidence="2" id="KW-1133">Transmembrane helix</keyword>
<feature type="transmembrane region" description="Helical" evidence="2">
    <location>
        <begin position="12"/>
        <end position="30"/>
    </location>
</feature>
<accession>A0AAJ1TF77</accession>
<evidence type="ECO:0000256" key="1">
    <source>
        <dbReference type="SAM" id="MobiDB-lite"/>
    </source>
</evidence>
<evidence type="ECO:0000313" key="4">
    <source>
        <dbReference type="Proteomes" id="UP001238450"/>
    </source>
</evidence>
<dbReference type="Proteomes" id="UP001238450">
    <property type="component" value="Unassembled WGS sequence"/>
</dbReference>
<dbReference type="EMBL" id="JAUSUV010000007">
    <property type="protein sequence ID" value="MDQ0417783.1"/>
    <property type="molecule type" value="Genomic_DNA"/>
</dbReference>
<gene>
    <name evidence="3" type="ORF">J2Z48_001956</name>
</gene>
<proteinExistence type="predicted"/>
<evidence type="ECO:0000313" key="3">
    <source>
        <dbReference type="EMBL" id="MDQ0417783.1"/>
    </source>
</evidence>
<comment type="caution">
    <text evidence="3">The sequence shown here is derived from an EMBL/GenBank/DDBJ whole genome shotgun (WGS) entry which is preliminary data.</text>
</comment>
<feature type="region of interest" description="Disordered" evidence="1">
    <location>
        <begin position="38"/>
        <end position="73"/>
    </location>
</feature>
<evidence type="ECO:0000256" key="2">
    <source>
        <dbReference type="SAM" id="Phobius"/>
    </source>
</evidence>
<organism evidence="3 4">
    <name type="scientific">Croceifilum oryzae</name>
    <dbReference type="NCBI Taxonomy" id="1553429"/>
    <lineage>
        <taxon>Bacteria</taxon>
        <taxon>Bacillati</taxon>
        <taxon>Bacillota</taxon>
        <taxon>Bacilli</taxon>
        <taxon>Bacillales</taxon>
        <taxon>Thermoactinomycetaceae</taxon>
        <taxon>Croceifilum</taxon>
    </lineage>
</organism>
<keyword evidence="4" id="KW-1185">Reference proteome</keyword>
<dbReference type="AlphaFoldDB" id="A0AAJ1TF77"/>
<keyword evidence="2" id="KW-0812">Transmembrane</keyword>
<reference evidence="3 4" key="1">
    <citation type="submission" date="2023-07" db="EMBL/GenBank/DDBJ databases">
        <title>Genomic Encyclopedia of Type Strains, Phase IV (KMG-IV): sequencing the most valuable type-strain genomes for metagenomic binning, comparative biology and taxonomic classification.</title>
        <authorList>
            <person name="Goeker M."/>
        </authorList>
    </citation>
    <scope>NUCLEOTIDE SEQUENCE [LARGE SCALE GENOMIC DNA]</scope>
    <source>
        <strain evidence="3 4">DSM 46876</strain>
    </source>
</reference>
<name>A0AAJ1TF77_9BACL</name>
<dbReference type="RefSeq" id="WP_307253010.1">
    <property type="nucleotide sequence ID" value="NZ_JAUSUV010000007.1"/>
</dbReference>
<sequence>MKNEIKGLRGKSLVNWLGAMYLLTAQIVSLRRCRKASPLHPSPLRASGKNSQKPLKHLPQNALTTKDYAKWAH</sequence>
<keyword evidence="2" id="KW-0472">Membrane</keyword>